<evidence type="ECO:0000313" key="2">
    <source>
        <dbReference type="EMBL" id="MBC9209813.1"/>
    </source>
</evidence>
<gene>
    <name evidence="2" type="ORF">IBL26_23450</name>
</gene>
<keyword evidence="3" id="KW-1185">Reference proteome</keyword>
<evidence type="ECO:0000256" key="1">
    <source>
        <dbReference type="SAM" id="MobiDB-lite"/>
    </source>
</evidence>
<dbReference type="Proteomes" id="UP000626026">
    <property type="component" value="Unassembled WGS sequence"/>
</dbReference>
<sequence>MDEATNENCPFQEGDRVNHPILGSGTVSGTSEVLALPDPRQTSPEWRVPVRWDDDSLAIASAVSTALTLVLSPELKLHHSLRQHWKGLFEAWRSARRNVEAYAATLWLRSDPLEWRALCLEEDRAFRSMQAFLDQELAEKRQSGE</sequence>
<dbReference type="EMBL" id="JACTVA010000074">
    <property type="protein sequence ID" value="MBC9209813.1"/>
    <property type="molecule type" value="Genomic_DNA"/>
</dbReference>
<name>A0ABR7RU08_9PROT</name>
<proteinExistence type="predicted"/>
<protein>
    <submittedName>
        <fullName evidence="2">Uncharacterized protein</fullName>
    </submittedName>
</protein>
<feature type="region of interest" description="Disordered" evidence="1">
    <location>
        <begin position="1"/>
        <end position="21"/>
    </location>
</feature>
<organism evidence="2 3">
    <name type="scientific">Teichococcus aerophilus</name>
    <dbReference type="NCBI Taxonomy" id="1224513"/>
    <lineage>
        <taxon>Bacteria</taxon>
        <taxon>Pseudomonadati</taxon>
        <taxon>Pseudomonadota</taxon>
        <taxon>Alphaproteobacteria</taxon>
        <taxon>Acetobacterales</taxon>
        <taxon>Roseomonadaceae</taxon>
        <taxon>Roseomonas</taxon>
    </lineage>
</organism>
<comment type="caution">
    <text evidence="2">The sequence shown here is derived from an EMBL/GenBank/DDBJ whole genome shotgun (WGS) entry which is preliminary data.</text>
</comment>
<accession>A0ABR7RU08</accession>
<evidence type="ECO:0000313" key="3">
    <source>
        <dbReference type="Proteomes" id="UP000626026"/>
    </source>
</evidence>
<reference evidence="2 3" key="1">
    <citation type="journal article" date="2013" name="Int. J. Syst. Evol. Microbiol.">
        <title>Roseomonas aerophila sp. nov., isolated from air.</title>
        <authorList>
            <person name="Kim S.J."/>
            <person name="Weon H.Y."/>
            <person name="Ahn J.H."/>
            <person name="Hong S.B."/>
            <person name="Seok S.J."/>
            <person name="Whang K.S."/>
            <person name="Kwon S.W."/>
        </authorList>
    </citation>
    <scope>NUCLEOTIDE SEQUENCE [LARGE SCALE GENOMIC DNA]</scope>
    <source>
        <strain evidence="2 3">NBRC 108923</strain>
    </source>
</reference>
<dbReference type="RefSeq" id="WP_187786938.1">
    <property type="nucleotide sequence ID" value="NZ_JACTVA010000074.1"/>
</dbReference>